<name>A0A7Y0FJY5_9FLAO</name>
<dbReference type="RefSeq" id="WP_169232124.1">
    <property type="nucleotide sequence ID" value="NZ_JABBGF010000003.1"/>
</dbReference>
<dbReference type="EMBL" id="JABBGF010000003">
    <property type="protein sequence ID" value="NML58780.1"/>
    <property type="molecule type" value="Genomic_DNA"/>
</dbReference>
<sequence>MDEFNINEINSKNLFKQYVKPSFDNFKDETYILAETEYVDKVYRDSYYHYYSSKLPDYKRNCIRLSFFEGKISDTDFRDKNKYKKLQQKYRGFIVLRPTDPFIIGRSVISPLLLKNNNFTACVSKFHTTVYGLKFTVKGFPHSSQDTETISCAETSLWAIMEYFSNKYSDYQPLLPSKITNTLRQMSSERQIPSKGLSISEMSYALKEFGFGARIYSKREYGKEFEGLLSCYVESGIPIIVTVDDEENIAHALLAIGHTKVENSKIDAMWPHINSSIEHILQSKNIKIYDFDTINKDFIFIDDNQPSYQRASLNEPTIHYSAEWHKCKITHFIVPLYTKIYLEAYEAKNYILEFLTTGPEPLIDNSTVLLRTFLASSRSFKHEISKNETIQDDLKSLIIESAMPKFIWITEISSKELMKNKMANGLIILDATQKIIYSNKPLIIAAYQEKLILFDEKSGILQSNVLTLPRFQIFEHNLNNFEI</sequence>
<gene>
    <name evidence="1" type="ORF">HHL20_15635</name>
</gene>
<proteinExistence type="predicted"/>
<dbReference type="Proteomes" id="UP000552615">
    <property type="component" value="Unassembled WGS sequence"/>
</dbReference>
<comment type="caution">
    <text evidence="1">The sequence shown here is derived from an EMBL/GenBank/DDBJ whole genome shotgun (WGS) entry which is preliminary data.</text>
</comment>
<organism evidence="1 2">
    <name type="scientific">Chryseobacterium cheonjiense</name>
    <dbReference type="NCBI Taxonomy" id="2728845"/>
    <lineage>
        <taxon>Bacteria</taxon>
        <taxon>Pseudomonadati</taxon>
        <taxon>Bacteroidota</taxon>
        <taxon>Flavobacteriia</taxon>
        <taxon>Flavobacteriales</taxon>
        <taxon>Weeksellaceae</taxon>
        <taxon>Chryseobacterium group</taxon>
        <taxon>Chryseobacterium</taxon>
    </lineage>
</organism>
<protein>
    <submittedName>
        <fullName evidence="1">Uncharacterized protein</fullName>
    </submittedName>
</protein>
<reference evidence="1 2" key="1">
    <citation type="submission" date="2020-04" db="EMBL/GenBank/DDBJ databases">
        <title>Chryseobacterium sp. RJ-7-14 sp. nov., isolated from Jeju soil.</title>
        <authorList>
            <person name="Dahal R.H."/>
            <person name="Chaudhary D.K."/>
        </authorList>
    </citation>
    <scope>NUCLEOTIDE SEQUENCE [LARGE SCALE GENOMIC DNA]</scope>
    <source>
        <strain evidence="1 2">RJ-7-14</strain>
    </source>
</reference>
<evidence type="ECO:0000313" key="1">
    <source>
        <dbReference type="EMBL" id="NML58780.1"/>
    </source>
</evidence>
<evidence type="ECO:0000313" key="2">
    <source>
        <dbReference type="Proteomes" id="UP000552615"/>
    </source>
</evidence>
<keyword evidence="2" id="KW-1185">Reference proteome</keyword>
<dbReference type="Gene3D" id="3.90.70.10">
    <property type="entry name" value="Cysteine proteinases"/>
    <property type="match status" value="1"/>
</dbReference>
<accession>A0A7Y0FJY5</accession>
<dbReference type="AlphaFoldDB" id="A0A7Y0FJY5"/>